<dbReference type="InterPro" id="IPR007272">
    <property type="entry name" value="Sulf_transp_TsuA/YedE"/>
</dbReference>
<protein>
    <submittedName>
        <fullName evidence="9">Uncharacterized protein</fullName>
    </submittedName>
</protein>
<sequence>MPSWGTLLQTFIGGCLMGFGAVSSTGCNIGHILSGVPQLSLGSLLAAATIILGAWLTAYMMFVRPMAKA</sequence>
<feature type="transmembrane region" description="Helical" evidence="8">
    <location>
        <begin position="40"/>
        <end position="62"/>
    </location>
</feature>
<gene>
    <name evidence="9" type="ORF">S06H3_16953</name>
</gene>
<keyword evidence="7 8" id="KW-0472">Membrane</keyword>
<evidence type="ECO:0000256" key="4">
    <source>
        <dbReference type="ARBA" id="ARBA00022519"/>
    </source>
</evidence>
<keyword evidence="4" id="KW-0997">Cell inner membrane</keyword>
<keyword evidence="3" id="KW-1003">Cell membrane</keyword>
<evidence type="ECO:0000256" key="2">
    <source>
        <dbReference type="ARBA" id="ARBA00022448"/>
    </source>
</evidence>
<evidence type="ECO:0000256" key="3">
    <source>
        <dbReference type="ARBA" id="ARBA00022475"/>
    </source>
</evidence>
<dbReference type="EMBL" id="BARV01008431">
    <property type="protein sequence ID" value="GAI03767.1"/>
    <property type="molecule type" value="Genomic_DNA"/>
</dbReference>
<evidence type="ECO:0000313" key="9">
    <source>
        <dbReference type="EMBL" id="GAI03767.1"/>
    </source>
</evidence>
<comment type="caution">
    <text evidence="9">The sequence shown here is derived from an EMBL/GenBank/DDBJ whole genome shotgun (WGS) entry which is preliminary data.</text>
</comment>
<dbReference type="GO" id="GO:0005886">
    <property type="term" value="C:plasma membrane"/>
    <property type="evidence" value="ECO:0007669"/>
    <property type="project" value="UniProtKB-SubCell"/>
</dbReference>
<accession>X1K9R6</accession>
<proteinExistence type="predicted"/>
<dbReference type="PANTHER" id="PTHR30574">
    <property type="entry name" value="INNER MEMBRANE PROTEIN YEDE"/>
    <property type="match status" value="1"/>
</dbReference>
<dbReference type="AlphaFoldDB" id="X1K9R6"/>
<name>X1K9R6_9ZZZZ</name>
<evidence type="ECO:0000256" key="6">
    <source>
        <dbReference type="ARBA" id="ARBA00022989"/>
    </source>
</evidence>
<reference evidence="9" key="1">
    <citation type="journal article" date="2014" name="Front. Microbiol.">
        <title>High frequency of phylogenetically diverse reductive dehalogenase-homologous genes in deep subseafloor sedimentary metagenomes.</title>
        <authorList>
            <person name="Kawai M."/>
            <person name="Futagami T."/>
            <person name="Toyoda A."/>
            <person name="Takaki Y."/>
            <person name="Nishi S."/>
            <person name="Hori S."/>
            <person name="Arai W."/>
            <person name="Tsubouchi T."/>
            <person name="Morono Y."/>
            <person name="Uchiyama I."/>
            <person name="Ito T."/>
            <person name="Fujiyama A."/>
            <person name="Inagaki F."/>
            <person name="Takami H."/>
        </authorList>
    </citation>
    <scope>NUCLEOTIDE SEQUENCE</scope>
    <source>
        <strain evidence="9">Expedition CK06-06</strain>
    </source>
</reference>
<evidence type="ECO:0000256" key="5">
    <source>
        <dbReference type="ARBA" id="ARBA00022692"/>
    </source>
</evidence>
<evidence type="ECO:0000256" key="8">
    <source>
        <dbReference type="SAM" id="Phobius"/>
    </source>
</evidence>
<organism evidence="9">
    <name type="scientific">marine sediment metagenome</name>
    <dbReference type="NCBI Taxonomy" id="412755"/>
    <lineage>
        <taxon>unclassified sequences</taxon>
        <taxon>metagenomes</taxon>
        <taxon>ecological metagenomes</taxon>
    </lineage>
</organism>
<keyword evidence="5 8" id="KW-0812">Transmembrane</keyword>
<comment type="subcellular location">
    <subcellularLocation>
        <location evidence="1">Cell inner membrane</location>
        <topology evidence="1">Multi-pass membrane protein</topology>
    </subcellularLocation>
</comment>
<evidence type="ECO:0000256" key="7">
    <source>
        <dbReference type="ARBA" id="ARBA00023136"/>
    </source>
</evidence>
<keyword evidence="2" id="KW-0813">Transport</keyword>
<evidence type="ECO:0000256" key="1">
    <source>
        <dbReference type="ARBA" id="ARBA00004429"/>
    </source>
</evidence>
<keyword evidence="6 8" id="KW-1133">Transmembrane helix</keyword>
<dbReference type="PANTHER" id="PTHR30574:SF1">
    <property type="entry name" value="SULPHUR TRANSPORT DOMAIN-CONTAINING PROTEIN"/>
    <property type="match status" value="1"/>
</dbReference>
<dbReference type="Pfam" id="PF04143">
    <property type="entry name" value="Sulf_transp"/>
    <property type="match status" value="1"/>
</dbReference>